<reference evidence="7 8" key="1">
    <citation type="submission" date="2016-11" db="EMBL/GenBank/DDBJ databases">
        <authorList>
            <person name="Jaros S."/>
            <person name="Januszkiewicz K."/>
            <person name="Wedrychowicz H."/>
        </authorList>
    </citation>
    <scope>NUCLEOTIDE SEQUENCE [LARGE SCALE GENOMIC DNA]</scope>
    <source>
        <strain evidence="7 8">DSM 43832</strain>
    </source>
</reference>
<dbReference type="Gene3D" id="3.30.300.30">
    <property type="match status" value="1"/>
</dbReference>
<evidence type="ECO:0000256" key="4">
    <source>
        <dbReference type="ARBA" id="ARBA00023098"/>
    </source>
</evidence>
<comment type="similarity">
    <text evidence="1">Belongs to the ATP-dependent AMP-binding enzyme family.</text>
</comment>
<sequence>MQSLMMDRPLQLKSLLWRAEHLFPHKKIITRVEGGFKEYTYGEYGRRVRKLAKALAHLGVRAGDRVGTLAWNTYQHFETYFAVPCMNAVLHTINTRLSPDQIGYIIRHAGDRVLLVSPDLLPLLEGIPDAVRDVEAIVVLGESAPAPTSLGPVHWYEELIDRFDDDLEFPDVDENSAAGMCYTSGTTGNPKGVVYSHRSTVLHALMLCMHGSIGVSEQETYFLVTPLSHVNSWGMPYACTLQGAGIVFPGVHPQAPHYLEAIEHGKATVCVAAVTVGMLMRGELERSERKYDLGSLHTLWLGGQAPPVAEMQWWERNVGARVTQGWGMTEASPLLTFTGLTSAHRDASDEERYRIMGTQGQPLPLVELKLVDDEGREQPWDGEHPGEILARSPWVARSYFDDERSGDSFRDGWFRTGDIGVIDREGYLRLVDRAKDLIKSGGEWISSVDLENALMAHPKVREAAVVARPDPKWLERPVAFLAVDEPVTDEEIREFLSGRFPKFWLPDAYVVVDEVPKTSVGKFDKKRMRASITEG</sequence>
<evidence type="ECO:0000259" key="6">
    <source>
        <dbReference type="Pfam" id="PF13193"/>
    </source>
</evidence>
<dbReference type="Gene3D" id="3.40.50.12780">
    <property type="entry name" value="N-terminal domain of ligase-like"/>
    <property type="match status" value="1"/>
</dbReference>
<dbReference type="NCBIfam" id="NF004837">
    <property type="entry name" value="PRK06187.1"/>
    <property type="match status" value="1"/>
</dbReference>
<evidence type="ECO:0000313" key="7">
    <source>
        <dbReference type="EMBL" id="SHK51300.1"/>
    </source>
</evidence>
<dbReference type="AlphaFoldDB" id="A0A1M6T312"/>
<dbReference type="PROSITE" id="PS00455">
    <property type="entry name" value="AMP_BINDING"/>
    <property type="match status" value="1"/>
</dbReference>
<dbReference type="RefSeq" id="WP_234997174.1">
    <property type="nucleotide sequence ID" value="NZ_FRAP01000007.1"/>
</dbReference>
<feature type="domain" description="AMP-dependent synthetase/ligase" evidence="5">
    <location>
        <begin position="23"/>
        <end position="400"/>
    </location>
</feature>
<name>A0A1M6T312_PSETH</name>
<dbReference type="GO" id="GO:0016874">
    <property type="term" value="F:ligase activity"/>
    <property type="evidence" value="ECO:0007669"/>
    <property type="project" value="UniProtKB-KW"/>
</dbReference>
<dbReference type="CDD" id="cd12119">
    <property type="entry name" value="ttLC_FACS_AlkK_like"/>
    <property type="match status" value="1"/>
</dbReference>
<evidence type="ECO:0000256" key="1">
    <source>
        <dbReference type="ARBA" id="ARBA00006432"/>
    </source>
</evidence>
<proteinExistence type="inferred from homology"/>
<dbReference type="SUPFAM" id="SSF56801">
    <property type="entry name" value="Acetyl-CoA synthetase-like"/>
    <property type="match status" value="1"/>
</dbReference>
<organism evidence="7 8">
    <name type="scientific">Pseudonocardia thermophila</name>
    <dbReference type="NCBI Taxonomy" id="1848"/>
    <lineage>
        <taxon>Bacteria</taxon>
        <taxon>Bacillati</taxon>
        <taxon>Actinomycetota</taxon>
        <taxon>Actinomycetes</taxon>
        <taxon>Pseudonocardiales</taxon>
        <taxon>Pseudonocardiaceae</taxon>
        <taxon>Pseudonocardia</taxon>
    </lineage>
</organism>
<keyword evidence="4" id="KW-0443">Lipid metabolism</keyword>
<dbReference type="PANTHER" id="PTHR43859">
    <property type="entry name" value="ACYL-ACTIVATING ENZYME"/>
    <property type="match status" value="1"/>
</dbReference>
<protein>
    <submittedName>
        <fullName evidence="7">Fatty-acyl-CoA synthase</fullName>
    </submittedName>
</protein>
<dbReference type="FunFam" id="3.30.300.30:FF:000008">
    <property type="entry name" value="2,3-dihydroxybenzoate-AMP ligase"/>
    <property type="match status" value="1"/>
</dbReference>
<gene>
    <name evidence="7" type="ORF">SAMN05443637_107119</name>
</gene>
<keyword evidence="2" id="KW-0436">Ligase</keyword>
<dbReference type="InterPro" id="IPR042099">
    <property type="entry name" value="ANL_N_sf"/>
</dbReference>
<dbReference type="InterPro" id="IPR000873">
    <property type="entry name" value="AMP-dep_synth/lig_dom"/>
</dbReference>
<evidence type="ECO:0000259" key="5">
    <source>
        <dbReference type="Pfam" id="PF00501"/>
    </source>
</evidence>
<dbReference type="Proteomes" id="UP000184363">
    <property type="component" value="Unassembled WGS sequence"/>
</dbReference>
<dbReference type="Pfam" id="PF13193">
    <property type="entry name" value="AMP-binding_C"/>
    <property type="match status" value="1"/>
</dbReference>
<evidence type="ECO:0000256" key="2">
    <source>
        <dbReference type="ARBA" id="ARBA00022598"/>
    </source>
</evidence>
<keyword evidence="3" id="KW-0276">Fatty acid metabolism</keyword>
<evidence type="ECO:0000313" key="8">
    <source>
        <dbReference type="Proteomes" id="UP000184363"/>
    </source>
</evidence>
<dbReference type="GO" id="GO:0006631">
    <property type="term" value="P:fatty acid metabolic process"/>
    <property type="evidence" value="ECO:0007669"/>
    <property type="project" value="UniProtKB-KW"/>
</dbReference>
<dbReference type="PANTHER" id="PTHR43859:SF4">
    <property type="entry name" value="BUTANOATE--COA LIGASE AAE1-RELATED"/>
    <property type="match status" value="1"/>
</dbReference>
<dbReference type="Pfam" id="PF00501">
    <property type="entry name" value="AMP-binding"/>
    <property type="match status" value="1"/>
</dbReference>
<dbReference type="InterPro" id="IPR045851">
    <property type="entry name" value="AMP-bd_C_sf"/>
</dbReference>
<dbReference type="InterPro" id="IPR025110">
    <property type="entry name" value="AMP-bd_C"/>
</dbReference>
<evidence type="ECO:0000256" key="3">
    <source>
        <dbReference type="ARBA" id="ARBA00022832"/>
    </source>
</evidence>
<accession>A0A1M6T312</accession>
<dbReference type="STRING" id="1848.SAMN05443637_107119"/>
<feature type="domain" description="AMP-binding enzyme C-terminal" evidence="6">
    <location>
        <begin position="450"/>
        <end position="522"/>
    </location>
</feature>
<keyword evidence="8" id="KW-1185">Reference proteome</keyword>
<dbReference type="EMBL" id="FRAP01000007">
    <property type="protein sequence ID" value="SHK51300.1"/>
    <property type="molecule type" value="Genomic_DNA"/>
</dbReference>
<dbReference type="InterPro" id="IPR020845">
    <property type="entry name" value="AMP-binding_CS"/>
</dbReference>